<proteinExistence type="inferred from homology"/>
<dbReference type="Gene3D" id="3.40.50.150">
    <property type="entry name" value="Vaccinia Virus protein VP39"/>
    <property type="match status" value="1"/>
</dbReference>
<organism evidence="9 10">
    <name type="scientific">Taurinivorans muris</name>
    <dbReference type="NCBI Taxonomy" id="2787751"/>
    <lineage>
        <taxon>Bacteria</taxon>
        <taxon>Pseudomonadati</taxon>
        <taxon>Thermodesulfobacteriota</taxon>
        <taxon>Desulfovibrionia</taxon>
        <taxon>Desulfovibrionales</taxon>
        <taxon>Desulfovibrionaceae</taxon>
        <taxon>Taurinivorans</taxon>
    </lineage>
</organism>
<dbReference type="PRINTS" id="PR00506">
    <property type="entry name" value="D21N6MTFRASE"/>
</dbReference>
<evidence type="ECO:0000256" key="4">
    <source>
        <dbReference type="ARBA" id="ARBA00022679"/>
    </source>
</evidence>
<feature type="domain" description="Type III R-M EcoP15I C-terminal" evidence="8">
    <location>
        <begin position="486"/>
        <end position="582"/>
    </location>
</feature>
<evidence type="ECO:0000313" key="10">
    <source>
        <dbReference type="Proteomes" id="UP001058120"/>
    </source>
</evidence>
<dbReference type="PROSITE" id="PS00092">
    <property type="entry name" value="N6_MTASE"/>
    <property type="match status" value="1"/>
</dbReference>
<evidence type="ECO:0000256" key="5">
    <source>
        <dbReference type="ARBA" id="ARBA00022691"/>
    </source>
</evidence>
<reference evidence="9" key="1">
    <citation type="submission" date="2020-12" db="EMBL/GenBank/DDBJ databases">
        <title>Taurinivorans muris gen. nov., sp. nov., fundamental and realized metabolic niche of a ubiquitous sulfidogenic bacterium in the murine intestine.</title>
        <authorList>
            <person name="Ye H."/>
            <person name="Hanson B.T."/>
            <person name="Loy A."/>
        </authorList>
    </citation>
    <scope>NUCLEOTIDE SEQUENCE</scope>
    <source>
        <strain evidence="9">LT0009</strain>
    </source>
</reference>
<dbReference type="Pfam" id="PF18273">
    <property type="entry name" value="T3RM_EcoP15I_C"/>
    <property type="match status" value="1"/>
</dbReference>
<evidence type="ECO:0000256" key="6">
    <source>
        <dbReference type="ARBA" id="ARBA00047942"/>
    </source>
</evidence>
<evidence type="ECO:0000256" key="2">
    <source>
        <dbReference type="ARBA" id="ARBA00011900"/>
    </source>
</evidence>
<comment type="catalytic activity">
    <reaction evidence="6">
        <text>a 2'-deoxyadenosine in DNA + S-adenosyl-L-methionine = an N(6)-methyl-2'-deoxyadenosine in DNA + S-adenosyl-L-homocysteine + H(+)</text>
        <dbReference type="Rhea" id="RHEA:15197"/>
        <dbReference type="Rhea" id="RHEA-COMP:12418"/>
        <dbReference type="Rhea" id="RHEA-COMP:12419"/>
        <dbReference type="ChEBI" id="CHEBI:15378"/>
        <dbReference type="ChEBI" id="CHEBI:57856"/>
        <dbReference type="ChEBI" id="CHEBI:59789"/>
        <dbReference type="ChEBI" id="CHEBI:90615"/>
        <dbReference type="ChEBI" id="CHEBI:90616"/>
        <dbReference type="EC" id="2.1.1.72"/>
    </reaction>
</comment>
<dbReference type="Proteomes" id="UP001058120">
    <property type="component" value="Chromosome"/>
</dbReference>
<dbReference type="RefSeq" id="WP_334315029.1">
    <property type="nucleotide sequence ID" value="NZ_CP065938.1"/>
</dbReference>
<dbReference type="InterPro" id="IPR002941">
    <property type="entry name" value="DNA_methylase_N4/N6"/>
</dbReference>
<gene>
    <name evidence="9" type="ORF">JBF11_08365</name>
</gene>
<evidence type="ECO:0000313" key="9">
    <source>
        <dbReference type="EMBL" id="UWX05450.1"/>
    </source>
</evidence>
<dbReference type="InterPro" id="IPR002295">
    <property type="entry name" value="N4/N6-MTase_EcoPI_Mod-like"/>
</dbReference>
<keyword evidence="10" id="KW-1185">Reference proteome</keyword>
<evidence type="ECO:0000256" key="3">
    <source>
        <dbReference type="ARBA" id="ARBA00022603"/>
    </source>
</evidence>
<protein>
    <recommendedName>
        <fullName evidence="2">site-specific DNA-methyltransferase (adenine-specific)</fullName>
        <ecNumber evidence="2">2.1.1.72</ecNumber>
    </recommendedName>
</protein>
<evidence type="ECO:0000256" key="1">
    <source>
        <dbReference type="ARBA" id="ARBA00006594"/>
    </source>
</evidence>
<dbReference type="Pfam" id="PF01555">
    <property type="entry name" value="N6_N4_Mtase"/>
    <property type="match status" value="1"/>
</dbReference>
<dbReference type="SUPFAM" id="SSF53335">
    <property type="entry name" value="S-adenosyl-L-methionine-dependent methyltransferases"/>
    <property type="match status" value="1"/>
</dbReference>
<evidence type="ECO:0000259" key="8">
    <source>
        <dbReference type="Pfam" id="PF18273"/>
    </source>
</evidence>
<dbReference type="InterPro" id="IPR041405">
    <property type="entry name" value="T3RM_EcoP15I_C"/>
</dbReference>
<dbReference type="InterPro" id="IPR002052">
    <property type="entry name" value="DNA_methylase_N6_adenine_CS"/>
</dbReference>
<dbReference type="EC" id="2.1.1.72" evidence="2"/>
<feature type="domain" description="DNA methylase N-4/N-6" evidence="7">
    <location>
        <begin position="89"/>
        <end position="399"/>
    </location>
</feature>
<evidence type="ECO:0000259" key="7">
    <source>
        <dbReference type="Pfam" id="PF01555"/>
    </source>
</evidence>
<dbReference type="InterPro" id="IPR029063">
    <property type="entry name" value="SAM-dependent_MTases_sf"/>
</dbReference>
<keyword evidence="4" id="KW-0808">Transferase</keyword>
<dbReference type="PIRSF" id="PIRSF015855">
    <property type="entry name" value="TypeIII_Mtase_mKpnI"/>
    <property type="match status" value="1"/>
</dbReference>
<comment type="similarity">
    <text evidence="1">Belongs to the N(4)/N(6)-methyltransferase family.</text>
</comment>
<name>A0ABY5XZV7_9BACT</name>
<dbReference type="EMBL" id="CP065938">
    <property type="protein sequence ID" value="UWX05450.1"/>
    <property type="molecule type" value="Genomic_DNA"/>
</dbReference>
<keyword evidence="5" id="KW-0949">S-adenosyl-L-methionine</keyword>
<sequence length="589" mass="67690">MNNGLQAIIKNNNALNMEYDKDEIGDGFQLRFVGKSYAKYIKELDTETMLVPDTAWNEREENKNSENVFITGDNLEILKHLQKAYTNKIKLIYIDPPYNTGNDDFVYKDNFKFTDKELEEKLGLSSEEIERVKSLKGKSSHSAWLTFMYPRLALAKRLLTEDGVIFISIDDNEQANLKLICDEIFGEGNFIANFIVIRSEGGGLAKNAVIGHDYLLAYTKNILKYTPLGKPKDIRGQIIEKNGEQYWIETDWLREEFGKYGTCSYEDILNFYDQKKKDEIDEGIIKGDYILIPKENKNIVGRYRKIADDTSKLYTIVKHLNKNGVHDLKQLNLENIFNYPKSVSLLKDFILSATILNKNCDDIILDFFAGSATTAHAVMQLNKEDGGNRKYIMVQLDEPVKENSEAQKQGYKTIDEISRQRIKNAAKKLEDSSGFKHYKIASVSDTKILAKIEEFNPNKPLLWDSDKLSLDDFSGKSLNTDLAATGKDTLLATWLIADGFAFNTLIQELHIKDYVAYSPDAYRSLYFINEGWNSGHTKEFLNMIGKRKQRVNTIYLYNHSFDFTNLTELKNNLKSVLDVEKQINIIERF</sequence>
<keyword evidence="3" id="KW-0489">Methyltransferase</keyword>
<accession>A0ABY5XZV7</accession>